<evidence type="ECO:0000313" key="2">
    <source>
        <dbReference type="Proteomes" id="UP000188268"/>
    </source>
</evidence>
<keyword evidence="2" id="KW-1185">Reference proteome</keyword>
<dbReference type="Proteomes" id="UP000188268">
    <property type="component" value="Unassembled WGS sequence"/>
</dbReference>
<gene>
    <name evidence="1" type="ORF">CCACVL1_05891</name>
</gene>
<proteinExistence type="predicted"/>
<dbReference type="EMBL" id="AWWV01007799">
    <property type="protein sequence ID" value="OMO94646.1"/>
    <property type="molecule type" value="Genomic_DNA"/>
</dbReference>
<organism evidence="1 2">
    <name type="scientific">Corchorus capsularis</name>
    <name type="common">Jute</name>
    <dbReference type="NCBI Taxonomy" id="210143"/>
    <lineage>
        <taxon>Eukaryota</taxon>
        <taxon>Viridiplantae</taxon>
        <taxon>Streptophyta</taxon>
        <taxon>Embryophyta</taxon>
        <taxon>Tracheophyta</taxon>
        <taxon>Spermatophyta</taxon>
        <taxon>Magnoliopsida</taxon>
        <taxon>eudicotyledons</taxon>
        <taxon>Gunneridae</taxon>
        <taxon>Pentapetalae</taxon>
        <taxon>rosids</taxon>
        <taxon>malvids</taxon>
        <taxon>Malvales</taxon>
        <taxon>Malvaceae</taxon>
        <taxon>Grewioideae</taxon>
        <taxon>Apeibeae</taxon>
        <taxon>Corchorus</taxon>
    </lineage>
</organism>
<reference evidence="1 2" key="1">
    <citation type="submission" date="2013-09" db="EMBL/GenBank/DDBJ databases">
        <title>Corchorus capsularis genome sequencing.</title>
        <authorList>
            <person name="Alam M."/>
            <person name="Haque M.S."/>
            <person name="Islam M.S."/>
            <person name="Emdad E.M."/>
            <person name="Islam M.M."/>
            <person name="Ahmed B."/>
            <person name="Halim A."/>
            <person name="Hossen Q.M.M."/>
            <person name="Hossain M.Z."/>
            <person name="Ahmed R."/>
            <person name="Khan M.M."/>
            <person name="Islam R."/>
            <person name="Rashid M.M."/>
            <person name="Khan S.A."/>
            <person name="Rahman M.S."/>
            <person name="Alam M."/>
        </authorList>
    </citation>
    <scope>NUCLEOTIDE SEQUENCE [LARGE SCALE GENOMIC DNA]</scope>
    <source>
        <strain evidence="2">cv. CVL-1</strain>
        <tissue evidence="1">Whole seedling</tissue>
    </source>
</reference>
<dbReference type="AlphaFoldDB" id="A0A1R3JIG8"/>
<evidence type="ECO:0000313" key="1">
    <source>
        <dbReference type="EMBL" id="OMO94646.1"/>
    </source>
</evidence>
<sequence>MVSWPVTRAQTCNVLSSSQPSRFFEPPYQKPPSMLLVFTATGSKPLN</sequence>
<name>A0A1R3JIG8_COCAP</name>
<comment type="caution">
    <text evidence="1">The sequence shown here is derived from an EMBL/GenBank/DDBJ whole genome shotgun (WGS) entry which is preliminary data.</text>
</comment>
<accession>A0A1R3JIG8</accession>
<protein>
    <submittedName>
        <fullName evidence="1">Uncharacterized protein</fullName>
    </submittedName>
</protein>
<dbReference type="Gramene" id="OMO94646">
    <property type="protein sequence ID" value="OMO94646"/>
    <property type="gene ID" value="CCACVL1_05891"/>
</dbReference>